<feature type="compositionally biased region" description="Polar residues" evidence="1">
    <location>
        <begin position="1197"/>
        <end position="1214"/>
    </location>
</feature>
<dbReference type="PANTHER" id="PTHR39147:SF1">
    <property type="entry name" value="PROTEIN SPT21"/>
    <property type="match status" value="1"/>
</dbReference>
<dbReference type="GO" id="GO:0006357">
    <property type="term" value="P:regulation of transcription by RNA polymerase II"/>
    <property type="evidence" value="ECO:0007669"/>
    <property type="project" value="TreeGrafter"/>
</dbReference>
<dbReference type="InterPro" id="IPR013088">
    <property type="entry name" value="Znf_NHR/GATA"/>
</dbReference>
<feature type="region of interest" description="Disordered" evidence="1">
    <location>
        <begin position="364"/>
        <end position="493"/>
    </location>
</feature>
<dbReference type="GO" id="GO:0000183">
    <property type="term" value="P:rDNA heterochromatin formation"/>
    <property type="evidence" value="ECO:0007669"/>
    <property type="project" value="TreeGrafter"/>
</dbReference>
<organism evidence="2">
    <name type="scientific">Pseudozyma antarctica</name>
    <name type="common">Yeast</name>
    <name type="synonym">Candida antarctica</name>
    <dbReference type="NCBI Taxonomy" id="84753"/>
    <lineage>
        <taxon>Eukaryota</taxon>
        <taxon>Fungi</taxon>
        <taxon>Dikarya</taxon>
        <taxon>Basidiomycota</taxon>
        <taxon>Ustilaginomycotina</taxon>
        <taxon>Ustilaginomycetes</taxon>
        <taxon>Ustilaginales</taxon>
        <taxon>Ustilaginaceae</taxon>
        <taxon>Moesziomyces</taxon>
    </lineage>
</organism>
<feature type="compositionally biased region" description="Polar residues" evidence="1">
    <location>
        <begin position="1278"/>
        <end position="1289"/>
    </location>
</feature>
<feature type="compositionally biased region" description="Low complexity" evidence="1">
    <location>
        <begin position="541"/>
        <end position="559"/>
    </location>
</feature>
<protein>
    <recommendedName>
        <fullName evidence="4">GATA-type domain-containing protein</fullName>
    </recommendedName>
</protein>
<dbReference type="Proteomes" id="UP000053758">
    <property type="component" value="Unassembled WGS sequence"/>
</dbReference>
<feature type="compositionally biased region" description="Basic residues" evidence="1">
    <location>
        <begin position="1087"/>
        <end position="1096"/>
    </location>
</feature>
<evidence type="ECO:0000313" key="2">
    <source>
        <dbReference type="EMBL" id="GAK68055.1"/>
    </source>
</evidence>
<feature type="compositionally biased region" description="Low complexity" evidence="1">
    <location>
        <begin position="364"/>
        <end position="382"/>
    </location>
</feature>
<evidence type="ECO:0000313" key="3">
    <source>
        <dbReference type="Proteomes" id="UP000053758"/>
    </source>
</evidence>
<feature type="region of interest" description="Disordered" evidence="1">
    <location>
        <begin position="541"/>
        <end position="646"/>
    </location>
</feature>
<feature type="compositionally biased region" description="Basic residues" evidence="1">
    <location>
        <begin position="426"/>
        <end position="437"/>
    </location>
</feature>
<feature type="compositionally biased region" description="Low complexity" evidence="1">
    <location>
        <begin position="248"/>
        <end position="261"/>
    </location>
</feature>
<dbReference type="InterPro" id="IPR042403">
    <property type="entry name" value="Spt21/Ams2"/>
</dbReference>
<feature type="compositionally biased region" description="Polar residues" evidence="1">
    <location>
        <begin position="809"/>
        <end position="824"/>
    </location>
</feature>
<sequence length="1597" mass="168819">MLDHRAEERKVASRLSRRVSATHRIFTRSTVGFFGILGFRVALSQSQKSRGWSARFSRVALPSLHPSIPTNHRSTSSSSINTLITPPFSTHSTPHRPQIVSDSPAVLLWLPSPPPSANDTLANLALFIAITPISTTSGPSATIAATFKVLYTLDSSPSHTMVARLGRPIPVDVIIPNITPPSPLVASSSSSAYHATTPPRHVRFGRVALKACLGAVCMASPELLPDGKRDYIIYAVDPEESLRANQLRSPSASSPSRSASSTSLRDRAEPGSTKLPASPPRAKDAPTSILVGKGFFNWALQEYGDGETTVTGRVRSDGRRLRYDNGREYEEDINVLEVVIKLKESQARNKDKYFNLVRGLSSASTSSFSAASDSRAPSSSRTADIEPPSPTHRFRSRHSHRDQHLTLHSEPDYPTSADSPVDTHPRRSLARSVHRHAPPTADAQPQRDLSPKTTTQQLGPAPGLPLHPTLAASSSASTQQPQSATSPSAVSSAAAANPSTLQLLTILHSLQQRSSKSAPEPAQQAQLENLLQQVAQVFGTASPASPSEAPLSSPALRPLEPIPVPNARSPAPHPASDASTATAPAPATVQSGKENRRVSLPAQAATKDSPQVGFSEHNSRRPSASSPALDHDDAAPSPSIQRKDHESTNRICYNCGTNVPTTWRILKLPAGSIINNPAAEKPAATSTDASADDADSGWKPRFDATQSPVHADGESRWSACNPCGLYYLKWNNSRPEYVWKKEHATKAYRERKALADAAKRRRDTVEAGSSKRARIANSDVDAASPYSAAATPHGSNKPNGDAEARDESTSPNYDASTPASSSGRKASMPRTLSEACHRDAEKLESQRTTKKKEKEKPLCKKQADREYVLDHNTGKWRSRRSMRENPEGKRPGRPKGSVKVPQNATKPGGDDSSPPTTTKDEAQMQPLGASAKQADAGSSSSSDASGSKPSGSANKAQSNLAAGQREVDFRLPAPPQPMAPQLARQASASRMVNFAQSSPVRPSMNASLMQPEAVNALHRFGAHMLESPSRDVRFRVPSYLMNSSPGTMLDTLMSEADFDFEELGPLGPLQTPGTLLGNMRDAGTPLRLRRSPRKNPHGTISGQNPYASPTAKRGSPSFGRERRAQVPESPSRRSVVASSSASPVTRSRTRSGQGVLHPALYSSSDGAENAHAKSSSNVTSPASPSEAAGKGKGKAASSLQATGKTQLASKQAQVEASARAASRRRRADADDQDDDAPETQFVKGPYRSASREGSAGLPSCPASPSLGRANRKLGRHLSSVSAHSPQSGAATLARLDLPPSSPAFDPPTGRSSGSIEVDGWGRTPSMREIFPTPSDLDWPSDASPAPQGDAATAPSVQPESDKQLVVKPSTAVVRRRPLPATVEDGSSSVSGSSPAHSDDSPEGSTNMFDLLEDPYGILAASGFGIDADGALTSLEIPVPAQQQMTPTSSAAASGTAPSISADKFNDVSLHPAQEFGAHLSEFNSSGGVGVAAHVAGTGTAAAVQIANPSDASVNSLAGVDAGFLATLPRELSAILTSPKKNIPPKIIELLASPSKAKPFADPPSPGLERVQGETHDFSALFANPDIQALLAEFESMP</sequence>
<feature type="region of interest" description="Disordered" evidence="1">
    <location>
        <begin position="755"/>
        <end position="962"/>
    </location>
</feature>
<feature type="compositionally biased region" description="Low complexity" evidence="1">
    <location>
        <begin position="567"/>
        <end position="588"/>
    </location>
</feature>
<accession>A0A081CN09</accession>
<dbReference type="RefSeq" id="XP_014653740.1">
    <property type="nucleotide sequence ID" value="XM_014798254.1"/>
</dbReference>
<feature type="region of interest" description="Disordered" evidence="1">
    <location>
        <begin position="1065"/>
        <end position="1408"/>
    </location>
</feature>
<name>A0A081CN09_PSEA2</name>
<feature type="compositionally biased region" description="Low complexity" evidence="1">
    <location>
        <begin position="928"/>
        <end position="953"/>
    </location>
</feature>
<dbReference type="GeneID" id="26307100"/>
<feature type="compositionally biased region" description="Low complexity" evidence="1">
    <location>
        <begin position="1174"/>
        <end position="1188"/>
    </location>
</feature>
<feature type="compositionally biased region" description="Low complexity" evidence="1">
    <location>
        <begin position="1065"/>
        <end position="1077"/>
    </location>
</feature>
<reference evidence="2" key="1">
    <citation type="submission" date="2014-07" db="EMBL/GenBank/DDBJ databases">
        <title>Draft genome sequence of the yeast Pseudozyma antarctica JCM 10317 known as a producer of lipase B which used in a wide range of industrial applications.</title>
        <authorList>
            <person name="Morita T."/>
            <person name="Saika A."/>
            <person name="Koike H."/>
        </authorList>
    </citation>
    <scope>NUCLEOTIDE SEQUENCE</scope>
    <source>
        <strain evidence="2">JCM 10317</strain>
    </source>
</reference>
<feature type="compositionally biased region" description="Basic and acidic residues" evidence="1">
    <location>
        <begin position="881"/>
        <end position="890"/>
    </location>
</feature>
<feature type="compositionally biased region" description="Basic residues" evidence="1">
    <location>
        <begin position="392"/>
        <end position="401"/>
    </location>
</feature>
<dbReference type="PANTHER" id="PTHR39147">
    <property type="entry name" value="PROTEIN SPT21"/>
    <property type="match status" value="1"/>
</dbReference>
<dbReference type="SUPFAM" id="SSF57716">
    <property type="entry name" value="Glucocorticoid receptor-like (DNA-binding domain)"/>
    <property type="match status" value="1"/>
</dbReference>
<feature type="compositionally biased region" description="Low complexity" evidence="1">
    <location>
        <begin position="471"/>
        <end position="493"/>
    </location>
</feature>
<evidence type="ECO:0000256" key="1">
    <source>
        <dbReference type="SAM" id="MobiDB-lite"/>
    </source>
</evidence>
<feature type="compositionally biased region" description="Polar residues" evidence="1">
    <location>
        <begin position="1098"/>
        <end position="1107"/>
    </location>
</feature>
<dbReference type="HOGENOM" id="CLU_249300_0_0_1"/>
<dbReference type="GO" id="GO:0030466">
    <property type="term" value="P:silent mating-type cassette heterochromatin formation"/>
    <property type="evidence" value="ECO:0007669"/>
    <property type="project" value="TreeGrafter"/>
</dbReference>
<feature type="compositionally biased region" description="Basic and acidic residues" evidence="1">
    <location>
        <begin position="835"/>
        <end position="873"/>
    </location>
</feature>
<dbReference type="EMBL" id="DF830102">
    <property type="protein sequence ID" value="GAK68055.1"/>
    <property type="molecule type" value="Genomic_DNA"/>
</dbReference>
<feature type="compositionally biased region" description="Basic and acidic residues" evidence="1">
    <location>
        <begin position="402"/>
        <end position="411"/>
    </location>
</feature>
<feature type="region of interest" description="Disordered" evidence="1">
    <location>
        <begin position="970"/>
        <end position="989"/>
    </location>
</feature>
<keyword evidence="3" id="KW-1185">Reference proteome</keyword>
<dbReference type="GO" id="GO:0008270">
    <property type="term" value="F:zinc ion binding"/>
    <property type="evidence" value="ECO:0007669"/>
    <property type="project" value="InterPro"/>
</dbReference>
<gene>
    <name evidence="2" type="ORF">PAN0_035c6287</name>
</gene>
<evidence type="ECO:0008006" key="4">
    <source>
        <dbReference type="Google" id="ProtNLM"/>
    </source>
</evidence>
<feature type="region of interest" description="Disordered" evidence="1">
    <location>
        <begin position="243"/>
        <end position="286"/>
    </location>
</feature>
<feature type="compositionally biased region" description="Low complexity" evidence="1">
    <location>
        <begin position="1132"/>
        <end position="1146"/>
    </location>
</feature>
<dbReference type="Gene3D" id="3.30.50.10">
    <property type="entry name" value="Erythroid Transcription Factor GATA-1, subunit A"/>
    <property type="match status" value="1"/>
</dbReference>
<proteinExistence type="predicted"/>
<feature type="compositionally biased region" description="Low complexity" evidence="1">
    <location>
        <begin position="1384"/>
        <end position="1395"/>
    </location>
</feature>